<dbReference type="Proteomes" id="UP001596023">
    <property type="component" value="Unassembled WGS sequence"/>
</dbReference>
<dbReference type="RefSeq" id="WP_379996695.1">
    <property type="nucleotide sequence ID" value="NZ_JBHSGN010000074.1"/>
</dbReference>
<keyword evidence="5" id="KW-1185">Reference proteome</keyword>
<accession>A0ABV9KWM3</accession>
<keyword evidence="3" id="KW-0472">Membrane</keyword>
<name>A0ABV9KWM3_9BACT</name>
<evidence type="ECO:0000256" key="2">
    <source>
        <dbReference type="ARBA" id="ARBA00022679"/>
    </source>
</evidence>
<sequence>MIKTDLSRYDNSWYETRGSSMKRIIWYFINVLFILNPFNPSSGIKVRLLRLFGAKIGKKVVIKPRVNIKYPWNLSIGDYSWIGENVWIDNLTQVTIGSNVCISQGAMLLCGNHNYKSAAFDLMTGKIKIEDGVWICAQSVVCPRVTMHSHSVLGINSVANHDLEGYGIYLGIPAVKIRDRIIE</sequence>
<protein>
    <submittedName>
        <fullName evidence="4">WcaF family extracellular polysaccharide biosynthesis acetyltransferase</fullName>
    </submittedName>
</protein>
<dbReference type="Gene3D" id="2.160.10.10">
    <property type="entry name" value="Hexapeptide repeat proteins"/>
    <property type="match status" value="1"/>
</dbReference>
<dbReference type="SUPFAM" id="SSF51161">
    <property type="entry name" value="Trimeric LpxA-like enzymes"/>
    <property type="match status" value="1"/>
</dbReference>
<dbReference type="PANTHER" id="PTHR23416">
    <property type="entry name" value="SIALIC ACID SYNTHASE-RELATED"/>
    <property type="match status" value="1"/>
</dbReference>
<evidence type="ECO:0000256" key="1">
    <source>
        <dbReference type="ARBA" id="ARBA00007274"/>
    </source>
</evidence>
<keyword evidence="2" id="KW-0808">Transferase</keyword>
<reference evidence="5" key="1">
    <citation type="journal article" date="2019" name="Int. J. Syst. Evol. Microbiol.">
        <title>The Global Catalogue of Microorganisms (GCM) 10K type strain sequencing project: providing services to taxonomists for standard genome sequencing and annotation.</title>
        <authorList>
            <consortium name="The Broad Institute Genomics Platform"/>
            <consortium name="The Broad Institute Genome Sequencing Center for Infectious Disease"/>
            <person name="Wu L."/>
            <person name="Ma J."/>
        </authorList>
    </citation>
    <scope>NUCLEOTIDE SEQUENCE [LARGE SCALE GENOMIC DNA]</scope>
    <source>
        <strain evidence="5">CCUG 66188</strain>
    </source>
</reference>
<dbReference type="NCBIfam" id="NF007797">
    <property type="entry name" value="PRK10502.1"/>
    <property type="match status" value="1"/>
</dbReference>
<dbReference type="PANTHER" id="PTHR23416:SF23">
    <property type="entry name" value="ACETYLTRANSFERASE C18B11.09C-RELATED"/>
    <property type="match status" value="1"/>
</dbReference>
<evidence type="ECO:0000313" key="5">
    <source>
        <dbReference type="Proteomes" id="UP001596023"/>
    </source>
</evidence>
<evidence type="ECO:0000313" key="4">
    <source>
        <dbReference type="EMBL" id="MFC4674413.1"/>
    </source>
</evidence>
<dbReference type="EMBL" id="JBHSGN010000074">
    <property type="protein sequence ID" value="MFC4674413.1"/>
    <property type="molecule type" value="Genomic_DNA"/>
</dbReference>
<dbReference type="InterPro" id="IPR051159">
    <property type="entry name" value="Hexapeptide_acetyltransf"/>
</dbReference>
<dbReference type="InterPro" id="IPR011004">
    <property type="entry name" value="Trimer_LpxA-like_sf"/>
</dbReference>
<comment type="similarity">
    <text evidence="1">Belongs to the transferase hexapeptide repeat family.</text>
</comment>
<gene>
    <name evidence="4" type="ORF">ACFO6W_11970</name>
</gene>
<keyword evidence="3" id="KW-1133">Transmembrane helix</keyword>
<evidence type="ECO:0000256" key="3">
    <source>
        <dbReference type="SAM" id="Phobius"/>
    </source>
</evidence>
<organism evidence="4 5">
    <name type="scientific">Dysgonomonas termitidis</name>
    <dbReference type="NCBI Taxonomy" id="1516126"/>
    <lineage>
        <taxon>Bacteria</taxon>
        <taxon>Pseudomonadati</taxon>
        <taxon>Bacteroidota</taxon>
        <taxon>Bacteroidia</taxon>
        <taxon>Bacteroidales</taxon>
        <taxon>Dysgonomonadaceae</taxon>
        <taxon>Dysgonomonas</taxon>
    </lineage>
</organism>
<comment type="caution">
    <text evidence="4">The sequence shown here is derived from an EMBL/GenBank/DDBJ whole genome shotgun (WGS) entry which is preliminary data.</text>
</comment>
<dbReference type="CDD" id="cd05825">
    <property type="entry name" value="LbH_wcaF_like"/>
    <property type="match status" value="1"/>
</dbReference>
<keyword evidence="3" id="KW-0812">Transmembrane</keyword>
<feature type="transmembrane region" description="Helical" evidence="3">
    <location>
        <begin position="20"/>
        <end position="38"/>
    </location>
</feature>
<proteinExistence type="inferred from homology"/>